<evidence type="ECO:0000313" key="3">
    <source>
        <dbReference type="Proteomes" id="UP000598297"/>
    </source>
</evidence>
<dbReference type="EMBL" id="JAAAHS010000291">
    <property type="protein sequence ID" value="NBE55180.1"/>
    <property type="molecule type" value="Genomic_DNA"/>
</dbReference>
<gene>
    <name evidence="2" type="ORF">GUY60_27900</name>
</gene>
<proteinExistence type="predicted"/>
<name>A0A964XN73_9ACTN</name>
<evidence type="ECO:0000256" key="1">
    <source>
        <dbReference type="SAM" id="MobiDB-lite"/>
    </source>
</evidence>
<protein>
    <submittedName>
        <fullName evidence="2">Uncharacterized protein</fullName>
    </submittedName>
</protein>
<dbReference type="RefSeq" id="WP_161702695.1">
    <property type="nucleotide sequence ID" value="NZ_JAAAHS010000291.1"/>
</dbReference>
<keyword evidence="3" id="KW-1185">Reference proteome</keyword>
<dbReference type="AlphaFoldDB" id="A0A964XN73"/>
<sequence>MPETEAGPGGSRRRPGRRFEGGHDREVQDDGEQRLRLIDQAGDLLGHGVDW</sequence>
<dbReference type="Proteomes" id="UP000598297">
    <property type="component" value="Unassembled WGS sequence"/>
</dbReference>
<feature type="compositionally biased region" description="Basic and acidic residues" evidence="1">
    <location>
        <begin position="17"/>
        <end position="33"/>
    </location>
</feature>
<comment type="caution">
    <text evidence="2">The sequence shown here is derived from an EMBL/GenBank/DDBJ whole genome shotgun (WGS) entry which is preliminary data.</text>
</comment>
<evidence type="ECO:0000313" key="2">
    <source>
        <dbReference type="EMBL" id="NBE55180.1"/>
    </source>
</evidence>
<accession>A0A964XN73</accession>
<organism evidence="2 3">
    <name type="scientific">Streptomyces boluensis</name>
    <dbReference type="NCBI Taxonomy" id="1775135"/>
    <lineage>
        <taxon>Bacteria</taxon>
        <taxon>Bacillati</taxon>
        <taxon>Actinomycetota</taxon>
        <taxon>Actinomycetes</taxon>
        <taxon>Kitasatosporales</taxon>
        <taxon>Streptomycetaceae</taxon>
        <taxon>Streptomyces</taxon>
    </lineage>
</organism>
<feature type="region of interest" description="Disordered" evidence="1">
    <location>
        <begin position="1"/>
        <end position="33"/>
    </location>
</feature>
<reference evidence="2" key="1">
    <citation type="submission" date="2020-01" db="EMBL/GenBank/DDBJ databases">
        <title>Whole-genome analyses of novel actinobacteria.</title>
        <authorList>
            <person name="Sahin N."/>
        </authorList>
    </citation>
    <scope>NUCLEOTIDE SEQUENCE</scope>
    <source>
        <strain evidence="2">YC537</strain>
    </source>
</reference>